<sequence length="45" mass="4911">MDSLRWSSVGPERLVSLSVLSPAGVSWCHQGGSSPVLRFCFTLLF</sequence>
<organism evidence="1">
    <name type="scientific">Anguilla anguilla</name>
    <name type="common">European freshwater eel</name>
    <name type="synonym">Muraena anguilla</name>
    <dbReference type="NCBI Taxonomy" id="7936"/>
    <lineage>
        <taxon>Eukaryota</taxon>
        <taxon>Metazoa</taxon>
        <taxon>Chordata</taxon>
        <taxon>Craniata</taxon>
        <taxon>Vertebrata</taxon>
        <taxon>Euteleostomi</taxon>
        <taxon>Actinopterygii</taxon>
        <taxon>Neopterygii</taxon>
        <taxon>Teleostei</taxon>
        <taxon>Anguilliformes</taxon>
        <taxon>Anguillidae</taxon>
        <taxon>Anguilla</taxon>
    </lineage>
</organism>
<dbReference type="EMBL" id="GBXM01003803">
    <property type="protein sequence ID" value="JAI04775.1"/>
    <property type="molecule type" value="Transcribed_RNA"/>
</dbReference>
<reference evidence="1" key="1">
    <citation type="submission" date="2014-11" db="EMBL/GenBank/DDBJ databases">
        <authorList>
            <person name="Amaro Gonzalez C."/>
        </authorList>
    </citation>
    <scope>NUCLEOTIDE SEQUENCE</scope>
</reference>
<name>A0A0E9XQ77_ANGAN</name>
<accession>A0A0E9XQ77</accession>
<reference evidence="1" key="2">
    <citation type="journal article" date="2015" name="Fish Shellfish Immunol.">
        <title>Early steps in the European eel (Anguilla anguilla)-Vibrio vulnificus interaction in the gills: Role of the RtxA13 toxin.</title>
        <authorList>
            <person name="Callol A."/>
            <person name="Pajuelo D."/>
            <person name="Ebbesson L."/>
            <person name="Teles M."/>
            <person name="MacKenzie S."/>
            <person name="Amaro C."/>
        </authorList>
    </citation>
    <scope>NUCLEOTIDE SEQUENCE</scope>
</reference>
<protein>
    <submittedName>
        <fullName evidence="1">Uncharacterized protein</fullName>
    </submittedName>
</protein>
<dbReference type="AlphaFoldDB" id="A0A0E9XQ77"/>
<evidence type="ECO:0000313" key="1">
    <source>
        <dbReference type="EMBL" id="JAI04775.1"/>
    </source>
</evidence>
<proteinExistence type="predicted"/>